<dbReference type="InterPro" id="IPR002937">
    <property type="entry name" value="Amino_oxidase"/>
</dbReference>
<accession>A0ABN2H8V5</accession>
<proteinExistence type="inferred from homology"/>
<comment type="similarity">
    <text evidence="1">Belongs to the flavin monoamine oxidase family.</text>
</comment>
<name>A0ABN2H8V5_9MICO</name>
<evidence type="ECO:0000259" key="2">
    <source>
        <dbReference type="Pfam" id="PF01593"/>
    </source>
</evidence>
<evidence type="ECO:0000313" key="3">
    <source>
        <dbReference type="EMBL" id="GAA1683864.1"/>
    </source>
</evidence>
<dbReference type="Proteomes" id="UP001500596">
    <property type="component" value="Unassembled WGS sequence"/>
</dbReference>
<comment type="caution">
    <text evidence="3">The sequence shown here is derived from an EMBL/GenBank/DDBJ whole genome shotgun (WGS) entry which is preliminary data.</text>
</comment>
<reference evidence="3 4" key="1">
    <citation type="journal article" date="2019" name="Int. J. Syst. Evol. Microbiol.">
        <title>The Global Catalogue of Microorganisms (GCM) 10K type strain sequencing project: providing services to taxonomists for standard genome sequencing and annotation.</title>
        <authorList>
            <consortium name="The Broad Institute Genomics Platform"/>
            <consortium name="The Broad Institute Genome Sequencing Center for Infectious Disease"/>
            <person name="Wu L."/>
            <person name="Ma J."/>
        </authorList>
    </citation>
    <scope>NUCLEOTIDE SEQUENCE [LARGE SCALE GENOMIC DNA]</scope>
    <source>
        <strain evidence="3 4">JCM 15575</strain>
    </source>
</reference>
<dbReference type="InterPro" id="IPR050703">
    <property type="entry name" value="Flavin_MAO"/>
</dbReference>
<dbReference type="Gene3D" id="3.50.50.60">
    <property type="entry name" value="FAD/NAD(P)-binding domain"/>
    <property type="match status" value="2"/>
</dbReference>
<sequence length="454" mass="49014">MWDLTFTERRDLSQTRVTIIGIRFPGRAHIEGRLMTHPTKAPLDADVIVVGGGFAGVVAAREVAAGGHDVLLLEARDRLGGRVWTREYSDADFDIEIGGTWVLPGHEAILAEMQRYGVQATQTRMPEHFVTRIGDDDVRRSATPGDSALSELAAAMRTSLSAAEADADSLAVVAETVGLEARVWLDAWTSYLMGAPLDQTSGAWRLLLDRAALQDIDAYSWKVERGAQMLFASIARDGAFGIAVNTPVASVRRTQEGVQITDARGDTFSCALAIIAVPVNTWGDIAFDPPLAGSRARLADERQPGRSVKVWMIVDGVTDFVRTVDPFGGFAYLRTERLLPDGRALMVGFSHADAMPEVNEAVVADALRRVIPEATLVSIDAYDWNSDPYARGTWMAHKPGQWVDALACEGRDGPLIFAGADIDHAAPGTIDGAVRSGLKAGRLAREALEAESPR</sequence>
<evidence type="ECO:0000313" key="4">
    <source>
        <dbReference type="Proteomes" id="UP001500596"/>
    </source>
</evidence>
<evidence type="ECO:0000256" key="1">
    <source>
        <dbReference type="ARBA" id="ARBA00005995"/>
    </source>
</evidence>
<organism evidence="3 4">
    <name type="scientific">Microbacterium lacus</name>
    <dbReference type="NCBI Taxonomy" id="415217"/>
    <lineage>
        <taxon>Bacteria</taxon>
        <taxon>Bacillati</taxon>
        <taxon>Actinomycetota</taxon>
        <taxon>Actinomycetes</taxon>
        <taxon>Micrococcales</taxon>
        <taxon>Microbacteriaceae</taxon>
        <taxon>Microbacterium</taxon>
    </lineage>
</organism>
<gene>
    <name evidence="3" type="ORF">GCM10009807_29610</name>
</gene>
<dbReference type="EMBL" id="BAAAPK010000001">
    <property type="protein sequence ID" value="GAA1683864.1"/>
    <property type="molecule type" value="Genomic_DNA"/>
</dbReference>
<dbReference type="SUPFAM" id="SSF51905">
    <property type="entry name" value="FAD/NAD(P)-binding domain"/>
    <property type="match status" value="1"/>
</dbReference>
<dbReference type="Pfam" id="PF01593">
    <property type="entry name" value="Amino_oxidase"/>
    <property type="match status" value="1"/>
</dbReference>
<dbReference type="InterPro" id="IPR036188">
    <property type="entry name" value="FAD/NAD-bd_sf"/>
</dbReference>
<keyword evidence="4" id="KW-1185">Reference proteome</keyword>
<protein>
    <submittedName>
        <fullName evidence="3">Flavin monoamine oxidase family protein</fullName>
    </submittedName>
</protein>
<dbReference type="Gene3D" id="3.90.660.10">
    <property type="match status" value="1"/>
</dbReference>
<dbReference type="PANTHER" id="PTHR43563">
    <property type="entry name" value="AMINE OXIDASE"/>
    <property type="match status" value="1"/>
</dbReference>
<feature type="domain" description="Amine oxidase" evidence="2">
    <location>
        <begin position="54"/>
        <end position="440"/>
    </location>
</feature>
<dbReference type="PANTHER" id="PTHR43563:SF1">
    <property type="entry name" value="AMINE OXIDASE [FLAVIN-CONTAINING] B"/>
    <property type="match status" value="1"/>
</dbReference>